<name>A0A9P3UI46_LYOSH</name>
<feature type="compositionally biased region" description="Basic residues" evidence="1">
    <location>
        <begin position="121"/>
        <end position="131"/>
    </location>
</feature>
<feature type="region of interest" description="Disordered" evidence="1">
    <location>
        <begin position="1"/>
        <end position="229"/>
    </location>
</feature>
<keyword evidence="4" id="KW-1185">Reference proteome</keyword>
<dbReference type="AlphaFoldDB" id="A0A9P3UI46"/>
<evidence type="ECO:0000313" key="3">
    <source>
        <dbReference type="EMBL" id="GLB34929.1"/>
    </source>
</evidence>
<dbReference type="EMBL" id="BRPK01000002">
    <property type="protein sequence ID" value="GLB34929.1"/>
    <property type="molecule type" value="Genomic_DNA"/>
</dbReference>
<dbReference type="PANTHER" id="PTHR14689:SF0">
    <property type="entry name" value="COILED-COIL DOMAIN-CONTAINING PROTEIN 82"/>
    <property type="match status" value="1"/>
</dbReference>
<comment type="caution">
    <text evidence="3">The sequence shown here is derived from an EMBL/GenBank/DDBJ whole genome shotgun (WGS) entry which is preliminary data.</text>
</comment>
<dbReference type="Pfam" id="PF13926">
    <property type="entry name" value="DUF4211"/>
    <property type="match status" value="1"/>
</dbReference>
<dbReference type="OrthoDB" id="21499at2759"/>
<feature type="domain" description="DUF4211" evidence="2">
    <location>
        <begin position="228"/>
        <end position="362"/>
    </location>
</feature>
<sequence length="495" mass="56801">MPPKSKFSAKPLRQTTLFDTPVRATPSKLSSPSRTKRKRNAIITRASDDEDDVGLSSIKFEPEKSTLSSDDGVVASVPKRRRMAPIVDSDDSAGHVKRKLRLTKRPTSRRSEDESDDTQQPRRRKLKKKRPVALTSSSDDEDLAEEVDKEHIIASRFRQRDKKTAFQKNLEKLKRRKQKQPSVSPSEEESGEDEDGSENQDTPFKGAKPSSDFDSLFDEDSDTGHSSDFIVEDDNTAVAELPPEFSMDTYQDLDYQFKRVFQFFVHIAVRPAKERHHFMKDLLRKEQYFSGPLQNARRKLSGLRDSLVASSVWRPEFKKALETYPNFELIPLDFAVPNCDACHLGGRLSTLTGRLSGLPYDRWGFEIKEKKRSLSPDSSDTETTCSEDDPAVVEFQLGRFCAKRTRVYHEFTHWEYALFKCIREEVDELHECEQSRGFFPIAYAGGKKPPKDLDDADGICDWLDQRKVIDMEWTKLKDMMESARHLELEKKGDAD</sequence>
<gene>
    <name evidence="3" type="ORF">LshimejAT787_0204940</name>
</gene>
<dbReference type="Proteomes" id="UP001063166">
    <property type="component" value="Unassembled WGS sequence"/>
</dbReference>
<dbReference type="PANTHER" id="PTHR14689">
    <property type="entry name" value="PHORBOL-ESTER_DAG-TYPE DOMAIN-CONTAINING PROTEIN"/>
    <property type="match status" value="1"/>
</dbReference>
<dbReference type="InterPro" id="IPR025451">
    <property type="entry name" value="DUF4211"/>
</dbReference>
<evidence type="ECO:0000256" key="1">
    <source>
        <dbReference type="SAM" id="MobiDB-lite"/>
    </source>
</evidence>
<feature type="compositionally biased region" description="Acidic residues" evidence="1">
    <location>
        <begin position="186"/>
        <end position="198"/>
    </location>
</feature>
<proteinExistence type="predicted"/>
<reference evidence="3" key="1">
    <citation type="submission" date="2022-07" db="EMBL/GenBank/DDBJ databases">
        <title>The genome of Lyophyllum shimeji provides insight into the initial evolution of ectomycorrhizal fungal genome.</title>
        <authorList>
            <person name="Kobayashi Y."/>
            <person name="Shibata T."/>
            <person name="Hirakawa H."/>
            <person name="Shigenobu S."/>
            <person name="Nishiyama T."/>
            <person name="Yamada A."/>
            <person name="Hasebe M."/>
            <person name="Kawaguchi M."/>
        </authorList>
    </citation>
    <scope>NUCLEOTIDE SEQUENCE</scope>
    <source>
        <strain evidence="3">AT787</strain>
    </source>
</reference>
<accession>A0A9P3UI46</accession>
<evidence type="ECO:0000259" key="2">
    <source>
        <dbReference type="Pfam" id="PF13926"/>
    </source>
</evidence>
<organism evidence="3 4">
    <name type="scientific">Lyophyllum shimeji</name>
    <name type="common">Hon-shimeji</name>
    <name type="synonym">Tricholoma shimeji</name>
    <dbReference type="NCBI Taxonomy" id="47721"/>
    <lineage>
        <taxon>Eukaryota</taxon>
        <taxon>Fungi</taxon>
        <taxon>Dikarya</taxon>
        <taxon>Basidiomycota</taxon>
        <taxon>Agaricomycotina</taxon>
        <taxon>Agaricomycetes</taxon>
        <taxon>Agaricomycetidae</taxon>
        <taxon>Agaricales</taxon>
        <taxon>Tricholomatineae</taxon>
        <taxon>Lyophyllaceae</taxon>
        <taxon>Lyophyllum</taxon>
    </lineage>
</organism>
<feature type="compositionally biased region" description="Basic residues" evidence="1">
    <location>
        <begin position="95"/>
        <end position="108"/>
    </location>
</feature>
<protein>
    <recommendedName>
        <fullName evidence="2">DUF4211 domain-containing protein</fullName>
    </recommendedName>
</protein>
<dbReference type="GO" id="GO:0005634">
    <property type="term" value="C:nucleus"/>
    <property type="evidence" value="ECO:0007669"/>
    <property type="project" value="TreeGrafter"/>
</dbReference>
<evidence type="ECO:0000313" key="4">
    <source>
        <dbReference type="Proteomes" id="UP001063166"/>
    </source>
</evidence>